<dbReference type="Pfam" id="PF03992">
    <property type="entry name" value="ABM"/>
    <property type="match status" value="1"/>
</dbReference>
<accession>A0A372GHF0</accession>
<feature type="domain" description="ABM" evidence="1">
    <location>
        <begin position="8"/>
        <end position="97"/>
    </location>
</feature>
<dbReference type="InterPro" id="IPR011008">
    <property type="entry name" value="Dimeric_a/b-barrel"/>
</dbReference>
<proteinExistence type="predicted"/>
<dbReference type="PANTHER" id="PTHR33336:SF15">
    <property type="entry name" value="ABM DOMAIN-CONTAINING PROTEIN"/>
    <property type="match status" value="1"/>
</dbReference>
<dbReference type="PANTHER" id="PTHR33336">
    <property type="entry name" value="QUINOL MONOOXYGENASE YGIN-RELATED"/>
    <property type="match status" value="1"/>
</dbReference>
<name>A0A372GHF0_9ACTN</name>
<dbReference type="AlphaFoldDB" id="A0A372GHF0"/>
<dbReference type="PROSITE" id="PS51725">
    <property type="entry name" value="ABM"/>
    <property type="match status" value="1"/>
</dbReference>
<reference evidence="2 3" key="1">
    <citation type="submission" date="2018-08" db="EMBL/GenBank/DDBJ databases">
        <title>Actinomadura spongicola sp. nov., isolated from marine sponge Leucetta chagosensis.</title>
        <authorList>
            <person name="Li L."/>
            <person name="Lin H.W."/>
        </authorList>
    </citation>
    <scope>NUCLEOTIDE SEQUENCE [LARGE SCALE GENOMIC DNA]</scope>
    <source>
        <strain evidence="2 3">LHW52907</strain>
    </source>
</reference>
<dbReference type="GO" id="GO:0004497">
    <property type="term" value="F:monooxygenase activity"/>
    <property type="evidence" value="ECO:0007669"/>
    <property type="project" value="UniProtKB-KW"/>
</dbReference>
<sequence>MRKRMSELILVVSLVAKPETQKEAEEFLIDLLAPTHAEEGCLLYSLHREVEDPTKIWFVERWSSRELLDIHLRSPHIQKALADVGKYFVEGPDIRVCEAIPGGEPAKGSIAGHATGR</sequence>
<dbReference type="Proteomes" id="UP000262882">
    <property type="component" value="Unassembled WGS sequence"/>
</dbReference>
<dbReference type="SUPFAM" id="SSF54909">
    <property type="entry name" value="Dimeric alpha+beta barrel"/>
    <property type="match status" value="1"/>
</dbReference>
<dbReference type="InterPro" id="IPR050744">
    <property type="entry name" value="AI-2_Isomerase_LsrG"/>
</dbReference>
<organism evidence="2 3">
    <name type="scientific">Actinomadura spongiicola</name>
    <dbReference type="NCBI Taxonomy" id="2303421"/>
    <lineage>
        <taxon>Bacteria</taxon>
        <taxon>Bacillati</taxon>
        <taxon>Actinomycetota</taxon>
        <taxon>Actinomycetes</taxon>
        <taxon>Streptosporangiales</taxon>
        <taxon>Thermomonosporaceae</taxon>
        <taxon>Actinomadura</taxon>
    </lineage>
</organism>
<evidence type="ECO:0000313" key="3">
    <source>
        <dbReference type="Proteomes" id="UP000262882"/>
    </source>
</evidence>
<gene>
    <name evidence="2" type="ORF">D0T12_14850</name>
</gene>
<keyword evidence="2" id="KW-0560">Oxidoreductase</keyword>
<comment type="caution">
    <text evidence="2">The sequence shown here is derived from an EMBL/GenBank/DDBJ whole genome shotgun (WGS) entry which is preliminary data.</text>
</comment>
<dbReference type="Gene3D" id="3.30.70.100">
    <property type="match status" value="1"/>
</dbReference>
<keyword evidence="3" id="KW-1185">Reference proteome</keyword>
<keyword evidence="2" id="KW-0503">Monooxygenase</keyword>
<dbReference type="InterPro" id="IPR007138">
    <property type="entry name" value="ABM_dom"/>
</dbReference>
<evidence type="ECO:0000313" key="2">
    <source>
        <dbReference type="EMBL" id="RFS84798.1"/>
    </source>
</evidence>
<dbReference type="EMBL" id="QVNQ01000004">
    <property type="protein sequence ID" value="RFS84798.1"/>
    <property type="molecule type" value="Genomic_DNA"/>
</dbReference>
<protein>
    <submittedName>
        <fullName evidence="2">Antibiotic biosynthesis monooxygenase</fullName>
    </submittedName>
</protein>
<evidence type="ECO:0000259" key="1">
    <source>
        <dbReference type="PROSITE" id="PS51725"/>
    </source>
</evidence>